<dbReference type="STRING" id="1093900.A0A507B0R7"/>
<dbReference type="Proteomes" id="UP000319257">
    <property type="component" value="Unassembled WGS sequence"/>
</dbReference>
<comment type="caution">
    <text evidence="3">The sequence shown here is derived from an EMBL/GenBank/DDBJ whole genome shotgun (WGS) entry which is preliminary data.</text>
</comment>
<dbReference type="GeneID" id="41974398"/>
<dbReference type="PANTHER" id="PTHR35395">
    <property type="entry name" value="DUF6536 DOMAIN-CONTAINING PROTEIN"/>
    <property type="match status" value="1"/>
</dbReference>
<keyword evidence="2" id="KW-1133">Transmembrane helix</keyword>
<feature type="transmembrane region" description="Helical" evidence="2">
    <location>
        <begin position="409"/>
        <end position="431"/>
    </location>
</feature>
<keyword evidence="2" id="KW-0472">Membrane</keyword>
<feature type="transmembrane region" description="Helical" evidence="2">
    <location>
        <begin position="205"/>
        <end position="226"/>
    </location>
</feature>
<name>A0A507B0R7_9PEZI</name>
<dbReference type="PANTHER" id="PTHR35395:SF1">
    <property type="entry name" value="DUF6536 DOMAIN-CONTAINING PROTEIN"/>
    <property type="match status" value="1"/>
</dbReference>
<dbReference type="RefSeq" id="XP_030994015.1">
    <property type="nucleotide sequence ID" value="XM_031141640.1"/>
</dbReference>
<accession>A0A507B0R7</accession>
<proteinExistence type="predicted"/>
<evidence type="ECO:0000256" key="1">
    <source>
        <dbReference type="SAM" id="MobiDB-lite"/>
    </source>
</evidence>
<reference evidence="3 4" key="1">
    <citation type="submission" date="2019-06" db="EMBL/GenBank/DDBJ databases">
        <title>Draft genome sequence of the filamentous fungus Phialemoniopsis curvata isolated from diesel fuel.</title>
        <authorList>
            <person name="Varaljay V.A."/>
            <person name="Lyon W.J."/>
            <person name="Crouch A.L."/>
            <person name="Drake C.E."/>
            <person name="Hollomon J.M."/>
            <person name="Nadeau L.J."/>
            <person name="Nunn H.S."/>
            <person name="Stevenson B.S."/>
            <person name="Bojanowski C.L."/>
            <person name="Crookes-Goodson W.J."/>
        </authorList>
    </citation>
    <scope>NUCLEOTIDE SEQUENCE [LARGE SCALE GENOMIC DNA]</scope>
    <source>
        <strain evidence="3 4">D216</strain>
    </source>
</reference>
<sequence length="548" mass="60599">MVQVTGYGKAVNMTEYFNQSSESAESLRQTIRDSKHWVRIKTADCLKEYGSCNPRTTYGDVIFVVNTRSPELVGWTRAETFPLLSQNLSRTLDPFAAPSARNALWYSTQCHTYRRLEPSPKDNTRDECTNTCARLFGFPEIALELHASPGDKTMIHFKRLEDISPSEAKLEDDLGWNHAFDTFKVQYCLADPAPGRSCKVQISNLLLLITLICICGKVVIGVVVAWKLPSDSLVTPGDALESFITLPDPITRGLVICDMFDIQSLEYSLRERWSGLSIEDQMSRTAWPQRWHTKTQRLISVVMPSAWILTYVPIIISLGFAGVALYVVATNGSDFVPLLALIILMHWLVSNAIYVFVTEGGQWSHSLHLLLRQDVDSICVQDFYQTDGPILEIGNDVTFSPDAVAAIRYSASAILIGFILSVTACFIPVLLGLKKRTGDMVVGGSNSLVLSAACHVFTNNTDEARSQTSNGGSRPESCEDAPNRSNSEELSAGDARQAIARSRLRWGVIPLPSGLASLLQEEQNGVRHLGFGTEEQNVSPPQEGELYI</sequence>
<evidence type="ECO:0000313" key="4">
    <source>
        <dbReference type="Proteomes" id="UP000319257"/>
    </source>
</evidence>
<gene>
    <name evidence="3" type="ORF">E0L32_006951</name>
</gene>
<evidence type="ECO:0000256" key="2">
    <source>
        <dbReference type="SAM" id="Phobius"/>
    </source>
</evidence>
<evidence type="ECO:0000313" key="3">
    <source>
        <dbReference type="EMBL" id="TPX12304.1"/>
    </source>
</evidence>
<dbReference type="AlphaFoldDB" id="A0A507B0R7"/>
<dbReference type="EMBL" id="SKBQ01000041">
    <property type="protein sequence ID" value="TPX12304.1"/>
    <property type="molecule type" value="Genomic_DNA"/>
</dbReference>
<organism evidence="3 4">
    <name type="scientific">Thyridium curvatum</name>
    <dbReference type="NCBI Taxonomy" id="1093900"/>
    <lineage>
        <taxon>Eukaryota</taxon>
        <taxon>Fungi</taxon>
        <taxon>Dikarya</taxon>
        <taxon>Ascomycota</taxon>
        <taxon>Pezizomycotina</taxon>
        <taxon>Sordariomycetes</taxon>
        <taxon>Sordariomycetidae</taxon>
        <taxon>Thyridiales</taxon>
        <taxon>Thyridiaceae</taxon>
        <taxon>Thyridium</taxon>
    </lineage>
</organism>
<feature type="region of interest" description="Disordered" evidence="1">
    <location>
        <begin position="463"/>
        <end position="493"/>
    </location>
</feature>
<feature type="transmembrane region" description="Helical" evidence="2">
    <location>
        <begin position="335"/>
        <end position="357"/>
    </location>
</feature>
<keyword evidence="4" id="KW-1185">Reference proteome</keyword>
<dbReference type="InParanoid" id="A0A507B0R7"/>
<dbReference type="OrthoDB" id="5429634at2759"/>
<feature type="transmembrane region" description="Helical" evidence="2">
    <location>
        <begin position="306"/>
        <end position="328"/>
    </location>
</feature>
<protein>
    <submittedName>
        <fullName evidence="3">Uncharacterized protein</fullName>
    </submittedName>
</protein>
<feature type="compositionally biased region" description="Polar residues" evidence="1">
    <location>
        <begin position="463"/>
        <end position="472"/>
    </location>
</feature>
<keyword evidence="2" id="KW-0812">Transmembrane</keyword>